<name>A0A2P2FVK9_AMYLU</name>
<dbReference type="Proteomes" id="UP000256220">
    <property type="component" value="Unassembled WGS sequence"/>
</dbReference>
<reference evidence="1 2" key="1">
    <citation type="journal article" date="2014" name="Genome Announc.">
        <title>Draft Genome Sequence of Amycolatopsis lurida NRRL 2430, Producer of the Glycopeptide Family Antibiotic Ristocetin.</title>
        <authorList>
            <person name="Kwun M.J."/>
            <person name="Hong H.J."/>
        </authorList>
    </citation>
    <scope>NUCLEOTIDE SEQUENCE [LARGE SCALE GENOMIC DNA]</scope>
    <source>
        <strain evidence="1 2">NRRL 2430</strain>
    </source>
</reference>
<gene>
    <name evidence="1" type="ORF">BB31_12510</name>
</gene>
<comment type="caution">
    <text evidence="1">The sequence shown here is derived from an EMBL/GenBank/DDBJ whole genome shotgun (WGS) entry which is preliminary data.</text>
</comment>
<dbReference type="AlphaFoldDB" id="A0A2P2FVK9"/>
<dbReference type="EMBL" id="JFBM01000009">
    <property type="protein sequence ID" value="KFU80767.1"/>
    <property type="molecule type" value="Genomic_DNA"/>
</dbReference>
<evidence type="ECO:0000313" key="1">
    <source>
        <dbReference type="EMBL" id="KFU80767.1"/>
    </source>
</evidence>
<protein>
    <recommendedName>
        <fullName evidence="3">Resolvase/invertase-type recombinase catalytic domain-containing protein</fullName>
    </recommendedName>
</protein>
<dbReference type="RefSeq" id="WP_091598400.1">
    <property type="nucleotide sequence ID" value="NZ_JFBM01000009.1"/>
</dbReference>
<keyword evidence="2" id="KW-1185">Reference proteome</keyword>
<evidence type="ECO:0000313" key="2">
    <source>
        <dbReference type="Proteomes" id="UP000256220"/>
    </source>
</evidence>
<evidence type="ECO:0008006" key="3">
    <source>
        <dbReference type="Google" id="ProtNLM"/>
    </source>
</evidence>
<proteinExistence type="predicted"/>
<sequence>MTTLAKDQTGTWDYDKVPEAAVTMPLAYGYMRVPADAPDSKVLGTERAMRIYAAKLGYYLIEIFYEFHCGSQETFNELVHELQRADAHAVVVPSYRHFARSVLLQNNFVAKLEFDAQAKVFELRGADV</sequence>
<organism evidence="1 2">
    <name type="scientific">Amycolatopsis lurida NRRL 2430</name>
    <dbReference type="NCBI Taxonomy" id="1460371"/>
    <lineage>
        <taxon>Bacteria</taxon>
        <taxon>Bacillati</taxon>
        <taxon>Actinomycetota</taxon>
        <taxon>Actinomycetes</taxon>
        <taxon>Pseudonocardiales</taxon>
        <taxon>Pseudonocardiaceae</taxon>
        <taxon>Amycolatopsis</taxon>
    </lineage>
</organism>
<accession>A0A2P2FVK9</accession>